<evidence type="ECO:0000256" key="2">
    <source>
        <dbReference type="ARBA" id="ARBA00006278"/>
    </source>
</evidence>
<feature type="domain" description="FAD-binding FR-type" evidence="17">
    <location>
        <begin position="263"/>
        <end position="366"/>
    </location>
</feature>
<dbReference type="GeneID" id="90036483"/>
<keyword evidence="10 16" id="KW-1133">Transmembrane helix</keyword>
<dbReference type="InterPro" id="IPR051410">
    <property type="entry name" value="Ferric/Cupric_Reductase"/>
</dbReference>
<comment type="caution">
    <text evidence="18">The sequence shown here is derived from an EMBL/GenBank/DDBJ whole genome shotgun (WGS) entry which is preliminary data.</text>
</comment>
<keyword evidence="4" id="KW-0813">Transport</keyword>
<evidence type="ECO:0000256" key="12">
    <source>
        <dbReference type="ARBA" id="ARBA00023065"/>
    </source>
</evidence>
<dbReference type="PANTHER" id="PTHR32361:SF9">
    <property type="entry name" value="FERRIC REDUCTASE TRANSMEMBRANE COMPONENT 3-RELATED"/>
    <property type="match status" value="1"/>
</dbReference>
<keyword evidence="19" id="KW-1185">Reference proteome</keyword>
<feature type="transmembrane region" description="Helical" evidence="16">
    <location>
        <begin position="223"/>
        <end position="243"/>
    </location>
</feature>
<dbReference type="Pfam" id="PF01794">
    <property type="entry name" value="Ferric_reduct"/>
    <property type="match status" value="1"/>
</dbReference>
<dbReference type="InterPro" id="IPR039261">
    <property type="entry name" value="FNR_nucleotide-bd"/>
</dbReference>
<keyword evidence="12" id="KW-0406">Ion transport</keyword>
<proteinExistence type="inferred from homology"/>
<dbReference type="CDD" id="cd06186">
    <property type="entry name" value="NOX_Duox_like_FAD_NADP"/>
    <property type="match status" value="1"/>
</dbReference>
<comment type="catalytic activity">
    <reaction evidence="15">
        <text>2 a Fe(II)-siderophore + NADP(+) + H(+) = 2 a Fe(III)-siderophore + NADPH</text>
        <dbReference type="Rhea" id="RHEA:28795"/>
        <dbReference type="Rhea" id="RHEA-COMP:11342"/>
        <dbReference type="Rhea" id="RHEA-COMP:11344"/>
        <dbReference type="ChEBI" id="CHEBI:15378"/>
        <dbReference type="ChEBI" id="CHEBI:29033"/>
        <dbReference type="ChEBI" id="CHEBI:29034"/>
        <dbReference type="ChEBI" id="CHEBI:57783"/>
        <dbReference type="ChEBI" id="CHEBI:58349"/>
        <dbReference type="EC" id="1.16.1.9"/>
    </reaction>
</comment>
<feature type="transmembrane region" description="Helical" evidence="16">
    <location>
        <begin position="157"/>
        <end position="176"/>
    </location>
</feature>
<evidence type="ECO:0000256" key="7">
    <source>
        <dbReference type="ARBA" id="ARBA00022692"/>
    </source>
</evidence>
<gene>
    <name evidence="18" type="ORF">BZA70DRAFT_265560</name>
</gene>
<evidence type="ECO:0000256" key="15">
    <source>
        <dbReference type="ARBA" id="ARBA00048483"/>
    </source>
</evidence>
<evidence type="ECO:0000313" key="19">
    <source>
        <dbReference type="Proteomes" id="UP001498771"/>
    </source>
</evidence>
<keyword evidence="6" id="KW-0285">Flavoprotein</keyword>
<evidence type="ECO:0000256" key="6">
    <source>
        <dbReference type="ARBA" id="ARBA00022630"/>
    </source>
</evidence>
<keyword evidence="8" id="KW-0274">FAD</keyword>
<dbReference type="Proteomes" id="UP001498771">
    <property type="component" value="Unassembled WGS sequence"/>
</dbReference>
<feature type="transmembrane region" description="Helical" evidence="16">
    <location>
        <begin position="124"/>
        <end position="145"/>
    </location>
</feature>
<keyword evidence="13 16" id="KW-0472">Membrane</keyword>
<reference evidence="18 19" key="1">
    <citation type="submission" date="2024-03" db="EMBL/GenBank/DDBJ databases">
        <title>Genome-scale model development and genomic sequencing of the oleaginous clade Lipomyces.</title>
        <authorList>
            <consortium name="Lawrence Berkeley National Laboratory"/>
            <person name="Czajka J.J."/>
            <person name="Han Y."/>
            <person name="Kim J."/>
            <person name="Mondo S.J."/>
            <person name="Hofstad B.A."/>
            <person name="Robles A."/>
            <person name="Haridas S."/>
            <person name="Riley R."/>
            <person name="LaButti K."/>
            <person name="Pangilinan J."/>
            <person name="Andreopoulos W."/>
            <person name="Lipzen A."/>
            <person name="Yan J."/>
            <person name="Wang M."/>
            <person name="Ng V."/>
            <person name="Grigoriev I.V."/>
            <person name="Spatafora J.W."/>
            <person name="Magnuson J.K."/>
            <person name="Baker S.E."/>
            <person name="Pomraning K.R."/>
        </authorList>
    </citation>
    <scope>NUCLEOTIDE SEQUENCE [LARGE SCALE GENOMIC DNA]</scope>
    <source>
        <strain evidence="18 19">Phaff 52-87</strain>
    </source>
</reference>
<dbReference type="InterPro" id="IPR017927">
    <property type="entry name" value="FAD-bd_FR_type"/>
</dbReference>
<dbReference type="PROSITE" id="PS51384">
    <property type="entry name" value="FAD_FR"/>
    <property type="match status" value="1"/>
</dbReference>
<dbReference type="SUPFAM" id="SSF52343">
    <property type="entry name" value="Ferredoxin reductase-like, C-terminal NADP-linked domain"/>
    <property type="match status" value="1"/>
</dbReference>
<dbReference type="SFLD" id="SFLDG01168">
    <property type="entry name" value="Ferric_reductase_subgroup_(FRE"/>
    <property type="match status" value="1"/>
</dbReference>
<evidence type="ECO:0000256" key="13">
    <source>
        <dbReference type="ARBA" id="ARBA00023136"/>
    </source>
</evidence>
<keyword evidence="5" id="KW-1003">Cell membrane</keyword>
<evidence type="ECO:0000256" key="4">
    <source>
        <dbReference type="ARBA" id="ARBA00022448"/>
    </source>
</evidence>
<comment type="similarity">
    <text evidence="2">Belongs to the ferric reductase (FRE) family.</text>
</comment>
<sequence>MAEPLVGRPFSRVFVPTYNAIIGFFFLAATASYFYKLHFAKRPVGEKTPLLSGQSIAPAKGVKLLYRKVRSVLLYQPSGRYLESNGTMFVVAAFLGLNCFYTFYPSTATRAEFYTASVFGNRLGLVSVVNIPIMFLLGSKTGLLVQWTGWSHEGYNILHRHAGRVVCVTAIGHIIANSLNGRTLQEQVTRSSRIGVGGGLPGLAFLIILVTSFAPARNKAYEIFLYAHVWFLVAGIVLLYFHYARCRPYCIAASVIWLWDRFNRYKNAQHVRGTATVLSGNTVKIQLDVKSSFRDIHWQTGQYVYISVHKLAPFQAHPFTIASPPSANTLDLIIRARSGFSKTLFLADEQEHKVTFHGPYGSPPKFDGISKVVLLAGGAGVAYSYPEAVELARTMPNLEIDFFWVIPQRDFVSWVDMDPKHGVDFKVWVTSEQGRPNIDQYVKDSIAAANGAPCAVAVCGPSPLVRSSRNSCASLLWNGVDVEFYSENFGW</sequence>
<feature type="transmembrane region" description="Helical" evidence="16">
    <location>
        <begin position="196"/>
        <end position="216"/>
    </location>
</feature>
<evidence type="ECO:0000256" key="14">
    <source>
        <dbReference type="ARBA" id="ARBA00023180"/>
    </source>
</evidence>
<dbReference type="InterPro" id="IPR013130">
    <property type="entry name" value="Fe3_Rdtase_TM_dom"/>
</dbReference>
<feature type="transmembrane region" description="Helical" evidence="16">
    <location>
        <begin position="86"/>
        <end position="104"/>
    </location>
</feature>
<dbReference type="EMBL" id="JBBJBU010000001">
    <property type="protein sequence ID" value="KAK7208264.1"/>
    <property type="molecule type" value="Genomic_DNA"/>
</dbReference>
<protein>
    <recommendedName>
        <fullName evidence="3">ferric-chelate reductase (NADPH)</fullName>
        <ecNumber evidence="3">1.16.1.9</ecNumber>
    </recommendedName>
</protein>
<dbReference type="InterPro" id="IPR017938">
    <property type="entry name" value="Riboflavin_synthase-like_b-brl"/>
</dbReference>
<evidence type="ECO:0000256" key="5">
    <source>
        <dbReference type="ARBA" id="ARBA00022475"/>
    </source>
</evidence>
<name>A0ABR1FEH3_9ASCO</name>
<organism evidence="18 19">
    <name type="scientific">Myxozyma melibiosi</name>
    <dbReference type="NCBI Taxonomy" id="54550"/>
    <lineage>
        <taxon>Eukaryota</taxon>
        <taxon>Fungi</taxon>
        <taxon>Dikarya</taxon>
        <taxon>Ascomycota</taxon>
        <taxon>Saccharomycotina</taxon>
        <taxon>Lipomycetes</taxon>
        <taxon>Lipomycetales</taxon>
        <taxon>Lipomycetaceae</taxon>
        <taxon>Myxozyma</taxon>
    </lineage>
</organism>
<dbReference type="Pfam" id="PF08030">
    <property type="entry name" value="NAD_binding_6"/>
    <property type="match status" value="1"/>
</dbReference>
<dbReference type="InterPro" id="IPR013112">
    <property type="entry name" value="FAD-bd_8"/>
</dbReference>
<evidence type="ECO:0000256" key="8">
    <source>
        <dbReference type="ARBA" id="ARBA00022827"/>
    </source>
</evidence>
<dbReference type="SFLD" id="SFLDS00052">
    <property type="entry name" value="Ferric_Reductase_Domain"/>
    <property type="match status" value="1"/>
</dbReference>
<keyword evidence="7 16" id="KW-0812">Transmembrane</keyword>
<dbReference type="InterPro" id="IPR013121">
    <property type="entry name" value="Fe_red_NAD-bd_6"/>
</dbReference>
<keyword evidence="14" id="KW-0325">Glycoprotein</keyword>
<dbReference type="SUPFAM" id="SSF63380">
    <property type="entry name" value="Riboflavin synthase domain-like"/>
    <property type="match status" value="1"/>
</dbReference>
<evidence type="ECO:0000256" key="3">
    <source>
        <dbReference type="ARBA" id="ARBA00012668"/>
    </source>
</evidence>
<evidence type="ECO:0000256" key="9">
    <source>
        <dbReference type="ARBA" id="ARBA00022982"/>
    </source>
</evidence>
<dbReference type="Gene3D" id="3.40.50.80">
    <property type="entry name" value="Nucleotide-binding domain of ferredoxin-NADP reductase (FNR) module"/>
    <property type="match status" value="2"/>
</dbReference>
<dbReference type="Pfam" id="PF08022">
    <property type="entry name" value="FAD_binding_8"/>
    <property type="match status" value="1"/>
</dbReference>
<evidence type="ECO:0000256" key="11">
    <source>
        <dbReference type="ARBA" id="ARBA00023002"/>
    </source>
</evidence>
<dbReference type="EC" id="1.16.1.9" evidence="3"/>
<evidence type="ECO:0000256" key="10">
    <source>
        <dbReference type="ARBA" id="ARBA00022989"/>
    </source>
</evidence>
<keyword evidence="9" id="KW-0249">Electron transport</keyword>
<evidence type="ECO:0000259" key="17">
    <source>
        <dbReference type="PROSITE" id="PS51384"/>
    </source>
</evidence>
<evidence type="ECO:0000256" key="16">
    <source>
        <dbReference type="SAM" id="Phobius"/>
    </source>
</evidence>
<dbReference type="Gene3D" id="2.40.30.10">
    <property type="entry name" value="Translation factors"/>
    <property type="match status" value="1"/>
</dbReference>
<evidence type="ECO:0000313" key="18">
    <source>
        <dbReference type="EMBL" id="KAK7208264.1"/>
    </source>
</evidence>
<evidence type="ECO:0000256" key="1">
    <source>
        <dbReference type="ARBA" id="ARBA00004651"/>
    </source>
</evidence>
<dbReference type="PANTHER" id="PTHR32361">
    <property type="entry name" value="FERRIC/CUPRIC REDUCTASE TRANSMEMBRANE COMPONENT"/>
    <property type="match status" value="1"/>
</dbReference>
<feature type="transmembrane region" description="Helical" evidence="16">
    <location>
        <begin position="13"/>
        <end position="35"/>
    </location>
</feature>
<accession>A0ABR1FEH3</accession>
<dbReference type="RefSeq" id="XP_064771297.1">
    <property type="nucleotide sequence ID" value="XM_064910971.1"/>
</dbReference>
<comment type="subcellular location">
    <subcellularLocation>
        <location evidence="1">Cell membrane</location>
        <topology evidence="1">Multi-pass membrane protein</topology>
    </subcellularLocation>
</comment>
<keyword evidence="11" id="KW-0560">Oxidoreductase</keyword>